<organism evidence="1">
    <name type="scientific">Siphoviridae sp. ctZD11</name>
    <dbReference type="NCBI Taxonomy" id="2825556"/>
    <lineage>
        <taxon>Viruses</taxon>
        <taxon>Duplodnaviria</taxon>
        <taxon>Heunggongvirae</taxon>
        <taxon>Uroviricota</taxon>
        <taxon>Caudoviricetes</taxon>
    </lineage>
</organism>
<name>A0A8S5U511_9CAUD</name>
<proteinExistence type="predicted"/>
<dbReference type="EMBL" id="BK016014">
    <property type="protein sequence ID" value="DAF89561.1"/>
    <property type="molecule type" value="Genomic_DNA"/>
</dbReference>
<reference evidence="1" key="1">
    <citation type="journal article" date="2021" name="Proc. Natl. Acad. Sci. U.S.A.">
        <title>A Catalog of Tens of Thousands of Viruses from Human Metagenomes Reveals Hidden Associations with Chronic Diseases.</title>
        <authorList>
            <person name="Tisza M.J."/>
            <person name="Buck C.B."/>
        </authorList>
    </citation>
    <scope>NUCLEOTIDE SEQUENCE</scope>
    <source>
        <strain evidence="1">CtZD11</strain>
    </source>
</reference>
<evidence type="ECO:0008006" key="2">
    <source>
        <dbReference type="Google" id="ProtNLM"/>
    </source>
</evidence>
<dbReference type="CDD" id="cd01646">
    <property type="entry name" value="RT_Bac_retron_I"/>
    <property type="match status" value="1"/>
</dbReference>
<sequence>MTSAERREIRYQRRKAKREEAREKRSMACGDFEEVFSFRHLYLSGKKCCKGVYWKSSTQRYIGNIIPNIALTARSLNEGNFYHRGFHEFTIMERGKKRYIRSVHITERAVQKCLCDYCIVPIYSSSFIYDNSASLKHRGMDFALRRMICHLQKHYRKHGLAGGILIFDFKSYFDEAPHGPLTAEAKRRLHDDRVRSLHDSFIADFGPVGLGLGSQISQTNALLLPSPIDHYFKEKLRIKGYARYMDDGYAIHEDIDFLRTEGMFGLEEMTRKLGLRLNWKKTRVIPLADFYRWLKTKFILTPSGKVILKMNPDSTKIIRRKLRTFHGKWERGEMTVADIRSSVESYHGHMKRGNSFKVRENTNQYFKSMFGFYPNKKGWERNVSNSQRWNTSGNGDNPCVGQNAEQRVLRPMHRGTGTRHCDRGVCVPH</sequence>
<accession>A0A8S5U511</accession>
<evidence type="ECO:0000313" key="1">
    <source>
        <dbReference type="EMBL" id="DAF89561.1"/>
    </source>
</evidence>
<protein>
    <recommendedName>
        <fullName evidence="2">Reverse transcriptase domain-containing protein</fullName>
    </recommendedName>
</protein>